<evidence type="ECO:0000313" key="1">
    <source>
        <dbReference type="EMBL" id="GME94903.1"/>
    </source>
</evidence>
<name>A0ACB5TUJ7_CANBO</name>
<proteinExistence type="predicted"/>
<organism evidence="1 2">
    <name type="scientific">Candida boidinii</name>
    <name type="common">Yeast</name>
    <dbReference type="NCBI Taxonomy" id="5477"/>
    <lineage>
        <taxon>Eukaryota</taxon>
        <taxon>Fungi</taxon>
        <taxon>Dikarya</taxon>
        <taxon>Ascomycota</taxon>
        <taxon>Saccharomycotina</taxon>
        <taxon>Pichiomycetes</taxon>
        <taxon>Pichiales</taxon>
        <taxon>Pichiaceae</taxon>
        <taxon>Ogataea</taxon>
        <taxon>Ogataea/Candida clade</taxon>
    </lineage>
</organism>
<keyword evidence="2" id="KW-1185">Reference proteome</keyword>
<accession>A0ACB5TUJ7</accession>
<gene>
    <name evidence="1" type="ORF">Cboi01_000369300</name>
</gene>
<sequence length="260" mass="29957">MSNNPYEYDNPYAEEQGNPYTQDESNINGITNNNNNTTINNNTNNTNNINTNNNNSYELNQNNDINLFFTKIQDIKDDLNDYNGLIDRLEKLQFDLLSAVGNQEVEILKKQIENTSFNLSDLQSNTIKPKLTELYKLCNNDIDKQEQAKNINSSFRNSMEKLAKIEDNYQLKNKSKAIDQFKIVNPDSTDEEALNFINNSSNANGETSQQIFDNALKYSNRKGEAMNVLQEVQARHMEMERTERLAAELTQLFNDLQELI</sequence>
<protein>
    <submittedName>
        <fullName evidence="1">Unnamed protein product</fullName>
    </submittedName>
</protein>
<dbReference type="EMBL" id="BSXV01002111">
    <property type="protein sequence ID" value="GME94903.1"/>
    <property type="molecule type" value="Genomic_DNA"/>
</dbReference>
<dbReference type="Proteomes" id="UP001165101">
    <property type="component" value="Unassembled WGS sequence"/>
</dbReference>
<reference evidence="1" key="1">
    <citation type="submission" date="2023-04" db="EMBL/GenBank/DDBJ databases">
        <title>Candida boidinii NBRC 1967.</title>
        <authorList>
            <person name="Ichikawa N."/>
            <person name="Sato H."/>
            <person name="Tonouchi N."/>
        </authorList>
    </citation>
    <scope>NUCLEOTIDE SEQUENCE</scope>
    <source>
        <strain evidence="1">NBRC 1967</strain>
    </source>
</reference>
<comment type="caution">
    <text evidence="1">The sequence shown here is derived from an EMBL/GenBank/DDBJ whole genome shotgun (WGS) entry which is preliminary data.</text>
</comment>
<evidence type="ECO:0000313" key="2">
    <source>
        <dbReference type="Proteomes" id="UP001165101"/>
    </source>
</evidence>